<accession>A0A857EXC8</accession>
<keyword evidence="2" id="KW-1185">Reference proteome</keyword>
<dbReference type="EMBL" id="CP043727">
    <property type="protein sequence ID" value="QHB31485.1"/>
    <property type="molecule type" value="Genomic_DNA"/>
</dbReference>
<dbReference type="Proteomes" id="UP000464402">
    <property type="component" value="Chromosome"/>
</dbReference>
<dbReference type="KEGG" id="yca:F0T03_04335"/>
<sequence length="77" mass="9422">MARAVWPEISHFIFCNLLIYIRIKSIYGAMSVSKNFPNKLSTLTHIHYLKNRLVVLVIYYFHRFFNCYYRDGYPYKY</sequence>
<reference evidence="2" key="1">
    <citation type="submission" date="2019-09" db="EMBL/GenBank/DDBJ databases">
        <title>Yersinia canariae sp. nov., isolated from a human yersiniosis case.</title>
        <authorList>
            <person name="Nguyen S.V."/>
            <person name="Greig D."/>
            <person name="Hurley D."/>
            <person name="Cao Y."/>
            <person name="McCabe E."/>
            <person name="Mitchell M."/>
            <person name="Jenkins C."/>
            <person name="Fanning S."/>
        </authorList>
    </citation>
    <scope>NUCLEOTIDE SEQUENCE [LARGE SCALE GENOMIC DNA]</scope>
    <source>
        <strain evidence="2">NCTC 14382</strain>
    </source>
</reference>
<gene>
    <name evidence="1" type="ORF">F0T03_04335</name>
</gene>
<evidence type="ECO:0000313" key="2">
    <source>
        <dbReference type="Proteomes" id="UP000464402"/>
    </source>
</evidence>
<evidence type="ECO:0000313" key="1">
    <source>
        <dbReference type="EMBL" id="QHB31485.1"/>
    </source>
</evidence>
<organism evidence="1 2">
    <name type="scientific">Yersinia canariae</name>
    <dbReference type="NCBI Taxonomy" id="2607663"/>
    <lineage>
        <taxon>Bacteria</taxon>
        <taxon>Pseudomonadati</taxon>
        <taxon>Pseudomonadota</taxon>
        <taxon>Gammaproteobacteria</taxon>
        <taxon>Enterobacterales</taxon>
        <taxon>Yersiniaceae</taxon>
        <taxon>Yersinia</taxon>
    </lineage>
</organism>
<proteinExistence type="predicted"/>
<protein>
    <submittedName>
        <fullName evidence="1">Uncharacterized protein</fullName>
    </submittedName>
</protein>
<dbReference type="AlphaFoldDB" id="A0A857EXC8"/>
<name>A0A857EXC8_9GAMM</name>